<evidence type="ECO:0000313" key="2">
    <source>
        <dbReference type="Proteomes" id="UP000477779"/>
    </source>
</evidence>
<reference evidence="1 2" key="1">
    <citation type="submission" date="2020-02" db="EMBL/GenBank/DDBJ databases">
        <title>WGS of Micromonospora spp. isolated from hot spring.</title>
        <authorList>
            <person name="Thawai C."/>
        </authorList>
    </citation>
    <scope>NUCLEOTIDE SEQUENCE [LARGE SCALE GENOMIC DNA]</scope>
    <source>
        <strain evidence="1 2">TMS7</strain>
    </source>
</reference>
<dbReference type="Gene3D" id="3.40.50.450">
    <property type="match status" value="1"/>
</dbReference>
<sequence>MPAQQLAGLTRAQAPRVRRFGHRRSHPRTLAQPYRIRRSCGGRPRGRDNGGVQVAVCGPAEATPEETAQARRVGELLAERGVTVLCGGGGGVMAAVAAGVRDRAGLVIGVRPDDGTAPALAELSASVVTNMGQARNAILVWSADAVIAVGGSWGTLSEVALAMRRGGIPVVVLGGWRVVDAHGAPVPGPVHAATPDAAVRLALGS</sequence>
<evidence type="ECO:0000313" key="1">
    <source>
        <dbReference type="EMBL" id="NES27327.1"/>
    </source>
</evidence>
<dbReference type="InterPro" id="IPR041164">
    <property type="entry name" value="LDcluster4"/>
</dbReference>
<gene>
    <name evidence="1" type="ORF">G3561_07125</name>
</gene>
<dbReference type="PANTHER" id="PTHR43393">
    <property type="entry name" value="CYTOKININ RIBOSIDE 5'-MONOPHOSPHATE PHOSPHORIBOHYDROLASE"/>
    <property type="match status" value="1"/>
</dbReference>
<dbReference type="EMBL" id="JAAHBZ010000002">
    <property type="protein sequence ID" value="NES27327.1"/>
    <property type="molecule type" value="Genomic_DNA"/>
</dbReference>
<comment type="caution">
    <text evidence="1">The sequence shown here is derived from an EMBL/GenBank/DDBJ whole genome shotgun (WGS) entry which is preliminary data.</text>
</comment>
<protein>
    <submittedName>
        <fullName evidence="1">Dethiobiotin synthetase</fullName>
    </submittedName>
</protein>
<dbReference type="GO" id="GO:0005829">
    <property type="term" value="C:cytosol"/>
    <property type="evidence" value="ECO:0007669"/>
    <property type="project" value="TreeGrafter"/>
</dbReference>
<dbReference type="SUPFAM" id="SSF102405">
    <property type="entry name" value="MCP/YpsA-like"/>
    <property type="match status" value="1"/>
</dbReference>
<proteinExistence type="predicted"/>
<accession>A0AAJ2ZBS8</accession>
<dbReference type="AlphaFoldDB" id="A0AAJ2ZBS8"/>
<dbReference type="Proteomes" id="UP000477779">
    <property type="component" value="Unassembled WGS sequence"/>
</dbReference>
<dbReference type="Pfam" id="PF18306">
    <property type="entry name" value="LDcluster4"/>
    <property type="match status" value="1"/>
</dbReference>
<dbReference type="PANTHER" id="PTHR43393:SF3">
    <property type="entry name" value="LYSINE DECARBOXYLASE-LIKE PROTEIN"/>
    <property type="match status" value="1"/>
</dbReference>
<dbReference type="InterPro" id="IPR052341">
    <property type="entry name" value="LOG_family_nucleotidases"/>
</dbReference>
<name>A0AAJ2ZBS8_9ACTN</name>
<organism evidence="1 2">
    <name type="scientific">Micromonospora terminaliae</name>
    <dbReference type="NCBI Taxonomy" id="1914461"/>
    <lineage>
        <taxon>Bacteria</taxon>
        <taxon>Bacillati</taxon>
        <taxon>Actinomycetota</taxon>
        <taxon>Actinomycetes</taxon>
        <taxon>Micromonosporales</taxon>
        <taxon>Micromonosporaceae</taxon>
        <taxon>Micromonospora</taxon>
    </lineage>
</organism>